<dbReference type="KEGG" id="wna:KA717_20755"/>
<dbReference type="Proteomes" id="UP001065613">
    <property type="component" value="Chromosome"/>
</dbReference>
<evidence type="ECO:0000256" key="1">
    <source>
        <dbReference type="ARBA" id="ARBA00022723"/>
    </source>
</evidence>
<dbReference type="InterPro" id="IPR029017">
    <property type="entry name" value="Enolase-like_N"/>
</dbReference>
<sequence length="326" mass="37262">MDYCYDYFFYCKPFVTPLQTCHGLWSERRGIIIQLRDQQGNIGKGEIAPLSWFGSETIEQATQFCSQLDTKFNPQIIDQIPNNLPCCQFAFESALVNLEKVANNSPITNLDYNLSSNYQIYLVNHPWNYSYLLPTGLAALQSIQTKVAQQHNTFKQKIGVQSFEQERSLIKELMSYLPTQGKLRLDANGGLNLETTKRWLEFAELENELEHKIELIEQPLPPEDFSTLLALSQQFKTAIALDESVANLTQLQSCYQQGWRGVYVLKAAIMGSPRRLAQWLQTHPIDALFSSVFETAIGRQNVLELAVKWGNPNRALGFGVNHWFQE</sequence>
<dbReference type="SFLD" id="SFLDF00009">
    <property type="entry name" value="o-succinylbenzoate_synthase"/>
    <property type="match status" value="1"/>
</dbReference>
<dbReference type="GO" id="GO:0043748">
    <property type="term" value="F:O-succinylbenzoate synthase activity"/>
    <property type="evidence" value="ECO:0007669"/>
    <property type="project" value="UniProtKB-EC"/>
</dbReference>
<proteinExistence type="inferred from homology"/>
<dbReference type="EC" id="4.2.1.113" evidence="4 5"/>
<dbReference type="AlphaFoldDB" id="A0A977KTC9"/>
<dbReference type="NCBIfam" id="TIGR01927">
    <property type="entry name" value="menC_gam_Gplu"/>
    <property type="match status" value="1"/>
</dbReference>
<feature type="binding site" evidence="4">
    <location>
        <position position="217"/>
    </location>
    <ligand>
        <name>Mg(2+)</name>
        <dbReference type="ChEBI" id="CHEBI:18420"/>
    </ligand>
</feature>
<dbReference type="SFLD" id="SFLDG00180">
    <property type="entry name" value="muconate_cycloisomerase"/>
    <property type="match status" value="1"/>
</dbReference>
<dbReference type="GO" id="GO:0000287">
    <property type="term" value="F:magnesium ion binding"/>
    <property type="evidence" value="ECO:0007669"/>
    <property type="project" value="UniProtKB-UniRule"/>
</dbReference>
<feature type="active site" description="Proton donor" evidence="4">
    <location>
        <position position="157"/>
    </location>
</feature>
<organism evidence="7">
    <name type="scientific">Woronichinia naegeliana WA131</name>
    <dbReference type="NCBI Taxonomy" id="2824559"/>
    <lineage>
        <taxon>Bacteria</taxon>
        <taxon>Bacillati</taxon>
        <taxon>Cyanobacteriota</taxon>
        <taxon>Cyanophyceae</taxon>
        <taxon>Synechococcales</taxon>
        <taxon>Coelosphaeriaceae</taxon>
        <taxon>Woronichinia</taxon>
    </lineage>
</organism>
<accession>A0A977KTC9</accession>
<dbReference type="PANTHER" id="PTHR48073:SF2">
    <property type="entry name" value="O-SUCCINYLBENZOATE SYNTHASE"/>
    <property type="match status" value="1"/>
</dbReference>
<dbReference type="CDD" id="cd03320">
    <property type="entry name" value="OSBS"/>
    <property type="match status" value="1"/>
</dbReference>
<dbReference type="Gene3D" id="3.30.390.10">
    <property type="entry name" value="Enolase-like, N-terminal domain"/>
    <property type="match status" value="1"/>
</dbReference>
<dbReference type="InterPro" id="IPR013342">
    <property type="entry name" value="Mandelate_racemase_C"/>
</dbReference>
<name>A0A977KTC9_9CYAN</name>
<protein>
    <recommendedName>
        <fullName evidence="4 5">o-succinylbenzoate synthase</fullName>
        <shortName evidence="4">OSB synthase</shortName>
        <shortName evidence="4">OSBS</shortName>
        <ecNumber evidence="4 5">4.2.1.113</ecNumber>
    </recommendedName>
    <alternativeName>
        <fullName evidence="4">4-(2'-carboxyphenyl)-4-oxybutyric acid synthase</fullName>
    </alternativeName>
    <alternativeName>
        <fullName evidence="4">o-succinylbenzoic acid synthase</fullName>
    </alternativeName>
</protein>
<comment type="pathway">
    <text evidence="4">Cofactor biosynthesis; phylloquinone biosynthesis.</text>
</comment>
<dbReference type="NCBIfam" id="NF002739">
    <property type="entry name" value="PRK02714.1"/>
    <property type="match status" value="1"/>
</dbReference>
<dbReference type="GO" id="GO:0009234">
    <property type="term" value="P:menaquinone biosynthetic process"/>
    <property type="evidence" value="ECO:0007669"/>
    <property type="project" value="UniProtKB-UniRule"/>
</dbReference>
<evidence type="ECO:0000259" key="6">
    <source>
        <dbReference type="SMART" id="SM00922"/>
    </source>
</evidence>
<keyword evidence="2 4" id="KW-0460">Magnesium</keyword>
<evidence type="ECO:0000256" key="2">
    <source>
        <dbReference type="ARBA" id="ARBA00022842"/>
    </source>
</evidence>
<comment type="similarity">
    <text evidence="4">Belongs to the mandelate racemase/muconate lactonizing enzyme family. MenC type 1 subfamily.</text>
</comment>
<dbReference type="Pfam" id="PF21508">
    <property type="entry name" value="MenC_N"/>
    <property type="match status" value="1"/>
</dbReference>
<dbReference type="GO" id="GO:0042372">
    <property type="term" value="P:phylloquinone biosynthetic process"/>
    <property type="evidence" value="ECO:0007669"/>
    <property type="project" value="UniProtKB-UniRule"/>
</dbReference>
<dbReference type="SMART" id="SM00922">
    <property type="entry name" value="MR_MLE"/>
    <property type="match status" value="1"/>
</dbReference>
<evidence type="ECO:0000256" key="5">
    <source>
        <dbReference type="NCBIfam" id="TIGR01927"/>
    </source>
</evidence>
<reference evidence="7" key="1">
    <citation type="submission" date="2021-04" db="EMBL/GenBank/DDBJ databases">
        <title>Genome sequence of Woronichinia naegeliana from Washington state freshwater lake bloom.</title>
        <authorList>
            <person name="Dreher T.W."/>
        </authorList>
    </citation>
    <scope>NUCLEOTIDE SEQUENCE</scope>
    <source>
        <strain evidence="7">WA131</strain>
    </source>
</reference>
<gene>
    <name evidence="4" type="primary">menC</name>
    <name evidence="7" type="ORF">KA717_20755</name>
</gene>
<comment type="cofactor">
    <cofactor evidence="4">
        <name>a divalent metal cation</name>
        <dbReference type="ChEBI" id="CHEBI:60240"/>
    </cofactor>
</comment>
<feature type="binding site" evidence="4">
    <location>
        <position position="186"/>
    </location>
    <ligand>
        <name>Mg(2+)</name>
        <dbReference type="ChEBI" id="CHEBI:18420"/>
    </ligand>
</feature>
<comment type="function">
    <text evidence="4">Converts 2-succinyl-6-hydroxy-2,4-cyclohexadiene-1-carboxylate (SHCHC) to 2-succinylbenzoate (OSB).</text>
</comment>
<evidence type="ECO:0000313" key="7">
    <source>
        <dbReference type="EMBL" id="UXE58491.1"/>
    </source>
</evidence>
<feature type="active site" description="Proton acceptor" evidence="4">
    <location>
        <position position="266"/>
    </location>
</feature>
<comment type="catalytic activity">
    <reaction evidence="4">
        <text>(1R,6R)-6-hydroxy-2-succinyl-cyclohexa-2,4-diene-1-carboxylate = 2-succinylbenzoate + H2O</text>
        <dbReference type="Rhea" id="RHEA:10196"/>
        <dbReference type="ChEBI" id="CHEBI:15377"/>
        <dbReference type="ChEBI" id="CHEBI:18325"/>
        <dbReference type="ChEBI" id="CHEBI:58689"/>
        <dbReference type="EC" id="4.2.1.113"/>
    </reaction>
</comment>
<dbReference type="InterPro" id="IPR041338">
    <property type="entry name" value="OSBS_N"/>
</dbReference>
<dbReference type="SUPFAM" id="SSF51604">
    <property type="entry name" value="Enolase C-terminal domain-like"/>
    <property type="match status" value="1"/>
</dbReference>
<dbReference type="InterPro" id="IPR036849">
    <property type="entry name" value="Enolase-like_C_sf"/>
</dbReference>
<dbReference type="SFLD" id="SFLDS00001">
    <property type="entry name" value="Enolase"/>
    <property type="match status" value="1"/>
</dbReference>
<feature type="domain" description="Mandelate racemase/muconate lactonizing enzyme C-terminal" evidence="6">
    <location>
        <begin position="136"/>
        <end position="238"/>
    </location>
</feature>
<evidence type="ECO:0000256" key="4">
    <source>
        <dbReference type="HAMAP-Rule" id="MF_00470"/>
    </source>
</evidence>
<dbReference type="Pfam" id="PF13378">
    <property type="entry name" value="MR_MLE_C"/>
    <property type="match status" value="1"/>
</dbReference>
<dbReference type="HAMAP" id="MF_00470">
    <property type="entry name" value="MenC_1"/>
    <property type="match status" value="1"/>
</dbReference>
<dbReference type="Gene3D" id="3.20.20.120">
    <property type="entry name" value="Enolase-like C-terminal domain"/>
    <property type="match status" value="1"/>
</dbReference>
<keyword evidence="1 4" id="KW-0479">Metal-binding</keyword>
<comment type="pathway">
    <text evidence="4">Quinol/quinone metabolism; 1,4-dihydroxy-2-naphthoate biosynthesis; 1,4-dihydroxy-2-naphthoate from chorismate: step 4/7.</text>
</comment>
<dbReference type="InterPro" id="IPR029065">
    <property type="entry name" value="Enolase_C-like"/>
</dbReference>
<evidence type="ECO:0000256" key="3">
    <source>
        <dbReference type="ARBA" id="ARBA00023239"/>
    </source>
</evidence>
<dbReference type="PANTHER" id="PTHR48073">
    <property type="entry name" value="O-SUCCINYLBENZOATE SYNTHASE-RELATED"/>
    <property type="match status" value="1"/>
</dbReference>
<dbReference type="SUPFAM" id="SSF54826">
    <property type="entry name" value="Enolase N-terminal domain-like"/>
    <property type="match status" value="1"/>
</dbReference>
<keyword evidence="3 4" id="KW-0456">Lyase</keyword>
<dbReference type="InterPro" id="IPR010196">
    <property type="entry name" value="OSB_synthase_MenC1"/>
</dbReference>
<feature type="binding site" evidence="4">
    <location>
        <position position="242"/>
    </location>
    <ligand>
        <name>Mg(2+)</name>
        <dbReference type="ChEBI" id="CHEBI:18420"/>
    </ligand>
</feature>
<dbReference type="EMBL" id="CP073041">
    <property type="protein sequence ID" value="UXE58491.1"/>
    <property type="molecule type" value="Genomic_DNA"/>
</dbReference>